<accession>A0ABQ9FAJ0</accession>
<evidence type="ECO:0000256" key="1">
    <source>
        <dbReference type="ARBA" id="ARBA00022801"/>
    </source>
</evidence>
<feature type="domain" description="Beta-galactosidase galactose-binding" evidence="3">
    <location>
        <begin position="24"/>
        <end position="83"/>
    </location>
</feature>
<keyword evidence="2" id="KW-0326">Glycosidase</keyword>
<protein>
    <recommendedName>
        <fullName evidence="3">Beta-galactosidase galactose-binding domain-containing protein</fullName>
    </recommendedName>
</protein>
<comment type="caution">
    <text evidence="4">The sequence shown here is derived from an EMBL/GenBank/DDBJ whole genome shotgun (WGS) entry which is preliminary data.</text>
</comment>
<proteinExistence type="predicted"/>
<dbReference type="InterPro" id="IPR008979">
    <property type="entry name" value="Galactose-bd-like_sf"/>
</dbReference>
<dbReference type="EMBL" id="JARBDR010000381">
    <property type="protein sequence ID" value="KAJ8313285.1"/>
    <property type="molecule type" value="Genomic_DNA"/>
</dbReference>
<evidence type="ECO:0000259" key="3">
    <source>
        <dbReference type="Pfam" id="PF21467"/>
    </source>
</evidence>
<dbReference type="Gene3D" id="2.60.120.260">
    <property type="entry name" value="Galactose-binding domain-like"/>
    <property type="match status" value="1"/>
</dbReference>
<reference evidence="4 5" key="1">
    <citation type="submission" date="2022-12" db="EMBL/GenBank/DDBJ databases">
        <title>Chromosome-level genome of Tegillarca granosa.</title>
        <authorList>
            <person name="Kim J."/>
        </authorList>
    </citation>
    <scope>NUCLEOTIDE SEQUENCE [LARGE SCALE GENOMIC DNA]</scope>
    <source>
        <strain evidence="4">Teg-2019</strain>
        <tissue evidence="4">Adductor muscle</tissue>
    </source>
</reference>
<dbReference type="InterPro" id="IPR048913">
    <property type="entry name" value="BetaGal_gal-bd"/>
</dbReference>
<organism evidence="4 5">
    <name type="scientific">Tegillarca granosa</name>
    <name type="common">Malaysian cockle</name>
    <name type="synonym">Anadara granosa</name>
    <dbReference type="NCBI Taxonomy" id="220873"/>
    <lineage>
        <taxon>Eukaryota</taxon>
        <taxon>Metazoa</taxon>
        <taxon>Spiralia</taxon>
        <taxon>Lophotrochozoa</taxon>
        <taxon>Mollusca</taxon>
        <taxon>Bivalvia</taxon>
        <taxon>Autobranchia</taxon>
        <taxon>Pteriomorphia</taxon>
        <taxon>Arcoida</taxon>
        <taxon>Arcoidea</taxon>
        <taxon>Arcidae</taxon>
        <taxon>Tegillarca</taxon>
    </lineage>
</organism>
<dbReference type="PANTHER" id="PTHR23421">
    <property type="entry name" value="BETA-GALACTOSIDASE RELATED"/>
    <property type="match status" value="1"/>
</dbReference>
<sequence>MEKFNPADGIIGSGPKYNGNLITPSLYVGKLTIPVLELNDTYFDMSSWSKGQLFINHNNVGRYWPVIGPQVRLYIPKPFLQAQKPNYVVMFELENAPCQTPKTCFAEFVDKPFINAPTHGPDIQISDRSQYYKFYGLDHWKFGTGHDRRRVDFPNYFPAKHKTRN</sequence>
<name>A0ABQ9FAJ0_TEGGR</name>
<dbReference type="SUPFAM" id="SSF49785">
    <property type="entry name" value="Galactose-binding domain-like"/>
    <property type="match status" value="1"/>
</dbReference>
<dbReference type="Proteomes" id="UP001217089">
    <property type="component" value="Unassembled WGS sequence"/>
</dbReference>
<evidence type="ECO:0000313" key="4">
    <source>
        <dbReference type="EMBL" id="KAJ8313285.1"/>
    </source>
</evidence>
<gene>
    <name evidence="4" type="ORF">KUTeg_009163</name>
</gene>
<keyword evidence="5" id="KW-1185">Reference proteome</keyword>
<evidence type="ECO:0000313" key="5">
    <source>
        <dbReference type="Proteomes" id="UP001217089"/>
    </source>
</evidence>
<dbReference type="InterPro" id="IPR001944">
    <property type="entry name" value="Glycoside_Hdrlase_35"/>
</dbReference>
<keyword evidence="1" id="KW-0378">Hydrolase</keyword>
<evidence type="ECO:0000256" key="2">
    <source>
        <dbReference type="ARBA" id="ARBA00023295"/>
    </source>
</evidence>
<dbReference type="Pfam" id="PF21467">
    <property type="entry name" value="BetaGal_gal-bd"/>
    <property type="match status" value="1"/>
</dbReference>